<dbReference type="eggNOG" id="COG0247">
    <property type="taxonomic scope" value="Bacteria"/>
</dbReference>
<dbReference type="AlphaFoldDB" id="E6WXY1"/>
<dbReference type="InterPro" id="IPR004017">
    <property type="entry name" value="Cys_rich_dom"/>
</dbReference>
<name>E6WXY1_NITSE</name>
<feature type="domain" description="Cysteine-rich" evidence="1">
    <location>
        <begin position="134"/>
        <end position="227"/>
    </location>
</feature>
<dbReference type="Proteomes" id="UP000008633">
    <property type="component" value="Chromosome"/>
</dbReference>
<dbReference type="Pfam" id="PF02754">
    <property type="entry name" value="CCG"/>
    <property type="match status" value="2"/>
</dbReference>
<dbReference type="STRING" id="749222.Nitsa_0028"/>
<dbReference type="OrthoDB" id="9770306at2"/>
<dbReference type="RefSeq" id="WP_013552999.1">
    <property type="nucleotide sequence ID" value="NC_014935.1"/>
</dbReference>
<reference evidence="3" key="2">
    <citation type="submission" date="2011-01" db="EMBL/GenBank/DDBJ databases">
        <title>The complete genome of Nitratifractor salsuginis DSM 16511.</title>
        <authorList>
            <consortium name="US DOE Joint Genome Institute (JGI-PGF)"/>
            <person name="Lucas S."/>
            <person name="Copeland A."/>
            <person name="Lapidus A."/>
            <person name="Bruce D."/>
            <person name="Goodwin L."/>
            <person name="Pitluck S."/>
            <person name="Kyrpides N."/>
            <person name="Mavromatis K."/>
            <person name="Ivanova N."/>
            <person name="Mikhailova N."/>
            <person name="Zeytun A."/>
            <person name="Detter J.C."/>
            <person name="Tapia R."/>
            <person name="Han C."/>
            <person name="Land M."/>
            <person name="Hauser L."/>
            <person name="Markowitz V."/>
            <person name="Cheng J.-F."/>
            <person name="Hugenholtz P."/>
            <person name="Woyke T."/>
            <person name="Wu D."/>
            <person name="Tindall B."/>
            <person name="Schuetze A."/>
            <person name="Brambilla E."/>
            <person name="Klenk H.-P."/>
            <person name="Eisen J.A."/>
        </authorList>
    </citation>
    <scope>NUCLEOTIDE SEQUENCE [LARGE SCALE GENOMIC DNA]</scope>
    <source>
        <strain evidence="3">DSM 16511 / JCM 12458 / E9I37-1</strain>
    </source>
</reference>
<protein>
    <recommendedName>
        <fullName evidence="1">Cysteine-rich domain-containing protein</fullName>
    </recommendedName>
</protein>
<proteinExistence type="predicted"/>
<dbReference type="PANTHER" id="PTHR30296">
    <property type="entry name" value="UNCHARACTERIZED PROTEIN YKGE"/>
    <property type="match status" value="1"/>
</dbReference>
<accession>E6WXY1</accession>
<feature type="domain" description="Cysteine-rich" evidence="1">
    <location>
        <begin position="8"/>
        <end position="85"/>
    </location>
</feature>
<reference evidence="2 3" key="1">
    <citation type="journal article" date="2011" name="Stand. Genomic Sci.">
        <title>Complete genome sequence of Nitratifractor salsuginis type strain (E9I37-1).</title>
        <authorList>
            <person name="Anderson I."/>
            <person name="Sikorski J."/>
            <person name="Zeytun A."/>
            <person name="Nolan M."/>
            <person name="Lapidus A."/>
            <person name="Lucas S."/>
            <person name="Hammon N."/>
            <person name="Deshpande S."/>
            <person name="Cheng J.F."/>
            <person name="Tapia R."/>
            <person name="Han C."/>
            <person name="Goodwin L."/>
            <person name="Pitluck S."/>
            <person name="Liolios K."/>
            <person name="Pagani I."/>
            <person name="Ivanova N."/>
            <person name="Huntemann M."/>
            <person name="Mavromatis K."/>
            <person name="Ovchinikova G."/>
            <person name="Pati A."/>
            <person name="Chen A."/>
            <person name="Palaniappan K."/>
            <person name="Land M."/>
            <person name="Hauser L."/>
            <person name="Brambilla E.M."/>
            <person name="Ngatchou-Djao O.D."/>
            <person name="Rohde M."/>
            <person name="Tindall B.J."/>
            <person name="Goker M."/>
            <person name="Detter J.C."/>
            <person name="Woyke T."/>
            <person name="Bristow J."/>
            <person name="Eisen J.A."/>
            <person name="Markowitz V."/>
            <person name="Hugenholtz P."/>
            <person name="Klenk H.P."/>
            <person name="Kyrpides N.C."/>
        </authorList>
    </citation>
    <scope>NUCLEOTIDE SEQUENCE [LARGE SCALE GENOMIC DNA]</scope>
    <source>
        <strain evidence="3">DSM 16511 / JCM 12458 / E9I37-1</strain>
    </source>
</reference>
<evidence type="ECO:0000259" key="1">
    <source>
        <dbReference type="Pfam" id="PF02754"/>
    </source>
</evidence>
<dbReference type="GO" id="GO:0005829">
    <property type="term" value="C:cytosol"/>
    <property type="evidence" value="ECO:0007669"/>
    <property type="project" value="TreeGrafter"/>
</dbReference>
<dbReference type="KEGG" id="nsa:Nitsa_0028"/>
<gene>
    <name evidence="2" type="ordered locus">Nitsa_0028</name>
</gene>
<dbReference type="PANTHER" id="PTHR30296:SF0">
    <property type="entry name" value="LACTATE UTILIZATION PROTEIN A"/>
    <property type="match status" value="1"/>
</dbReference>
<dbReference type="EMBL" id="CP002452">
    <property type="protein sequence ID" value="ADV45302.1"/>
    <property type="molecule type" value="Genomic_DNA"/>
</dbReference>
<dbReference type="GO" id="GO:0016491">
    <property type="term" value="F:oxidoreductase activity"/>
    <property type="evidence" value="ECO:0007669"/>
    <property type="project" value="UniProtKB-ARBA"/>
</dbReference>
<evidence type="ECO:0000313" key="3">
    <source>
        <dbReference type="Proteomes" id="UP000008633"/>
    </source>
</evidence>
<evidence type="ECO:0000313" key="2">
    <source>
        <dbReference type="EMBL" id="ADV45302.1"/>
    </source>
</evidence>
<organism evidence="2 3">
    <name type="scientific">Nitratifractor salsuginis (strain DSM 16511 / JCM 12458 / E9I37-1)</name>
    <dbReference type="NCBI Taxonomy" id="749222"/>
    <lineage>
        <taxon>Bacteria</taxon>
        <taxon>Pseudomonadati</taxon>
        <taxon>Campylobacterota</taxon>
        <taxon>Epsilonproteobacteria</taxon>
        <taxon>Campylobacterales</taxon>
        <taxon>Sulfurovaceae</taxon>
        <taxon>Nitratifractor</taxon>
    </lineage>
</organism>
<dbReference type="HOGENOM" id="CLU_023081_1_0_7"/>
<sequence>MSADGKRVGLFVPCYIDDFYPNVALSTLEVLEEHGFAVEYPRPQHCCGQPLLNNGLKEEAKDFAQHFVDLFEEYDYVVSPAGSCISTAKFRYEGLIKAQRLAAFTPKLFELCEFLHDVVGVENLKLKHSFPHRVGLHNSCHALRELQLASPSERNIPHFSKIEAVLSQVEGIEIVRPDRDECCGFGGTFSLQEHAVSAAMGRDRIADHRGKGVSIMTGVDRSCLMHMEGLARRDKTPMRFVHVAEILAGRTEVSDG</sequence>
<keyword evidence="3" id="KW-1185">Reference proteome</keyword>